<proteinExistence type="predicted"/>
<dbReference type="EMBL" id="AACS02000002">
    <property type="protein sequence ID" value="EFI28359.1"/>
    <property type="molecule type" value="Genomic_DNA"/>
</dbReference>
<feature type="compositionally biased region" description="Polar residues" evidence="1">
    <location>
        <begin position="411"/>
        <end position="429"/>
    </location>
</feature>
<feature type="compositionally biased region" description="Polar residues" evidence="1">
    <location>
        <begin position="135"/>
        <end position="149"/>
    </location>
</feature>
<evidence type="ECO:0000256" key="1">
    <source>
        <dbReference type="SAM" id="MobiDB-lite"/>
    </source>
</evidence>
<feature type="compositionally biased region" description="Polar residues" evidence="1">
    <location>
        <begin position="379"/>
        <end position="389"/>
    </location>
</feature>
<dbReference type="AlphaFoldDB" id="D6RKM7"/>
<gene>
    <name evidence="2" type="ORF">CC1G_13893</name>
</gene>
<keyword evidence="3" id="KW-1185">Reference proteome</keyword>
<organism evidence="2 3">
    <name type="scientific">Coprinopsis cinerea (strain Okayama-7 / 130 / ATCC MYA-4618 / FGSC 9003)</name>
    <name type="common">Inky cap fungus</name>
    <name type="synonym">Hormographiella aspergillata</name>
    <dbReference type="NCBI Taxonomy" id="240176"/>
    <lineage>
        <taxon>Eukaryota</taxon>
        <taxon>Fungi</taxon>
        <taxon>Dikarya</taxon>
        <taxon>Basidiomycota</taxon>
        <taxon>Agaricomycotina</taxon>
        <taxon>Agaricomycetes</taxon>
        <taxon>Agaricomycetidae</taxon>
        <taxon>Agaricales</taxon>
        <taxon>Agaricineae</taxon>
        <taxon>Psathyrellaceae</taxon>
        <taxon>Coprinopsis</taxon>
    </lineage>
</organism>
<dbReference type="InParanoid" id="D6RKM7"/>
<dbReference type="OrthoDB" id="10045710at2759"/>
<feature type="compositionally biased region" description="Low complexity" evidence="1">
    <location>
        <begin position="181"/>
        <end position="204"/>
    </location>
</feature>
<dbReference type="Proteomes" id="UP000001861">
    <property type="component" value="Unassembled WGS sequence"/>
</dbReference>
<feature type="region of interest" description="Disordered" evidence="1">
    <location>
        <begin position="63"/>
        <end position="86"/>
    </location>
</feature>
<evidence type="ECO:0000313" key="3">
    <source>
        <dbReference type="Proteomes" id="UP000001861"/>
    </source>
</evidence>
<name>D6RKM7_COPC7</name>
<dbReference type="RefSeq" id="XP_002911853.1">
    <property type="nucleotide sequence ID" value="XM_002911807.1"/>
</dbReference>
<dbReference type="HOGENOM" id="CLU_024941_0_0_1"/>
<dbReference type="VEuPathDB" id="FungiDB:CC1G_13893"/>
<dbReference type="KEGG" id="cci:CC1G_13893"/>
<feature type="compositionally biased region" description="Low complexity" evidence="1">
    <location>
        <begin position="329"/>
        <end position="347"/>
    </location>
</feature>
<evidence type="ECO:0000313" key="2">
    <source>
        <dbReference type="EMBL" id="EFI28359.1"/>
    </source>
</evidence>
<dbReference type="STRING" id="240176.D6RKM7"/>
<dbReference type="GeneID" id="9379765"/>
<sequence>MPSALQSRITAFESLAGGSSSHATLNSSPPPSPKKPRASNASSDDSLIDAPLSAATAAALPPVAFSSPAPQTKTLSPSPSPPILGRKTSLIDLTDWIVDDDPVLAAPPLNGAPTLKPKPVIVKRASVNGLRDGKTPTQRAFNTRVTSPNGLLINLESPPRPKVQTTNGKAAPPLPPRKTASYTSLKSVASTSSSQSSGPSPNSTFLYPPRRGDSLTVDSAHAYPPSSPLNIDTRSSTRHTAGSSISSFHSVSLSSDTDPSTPNSLSNFIASYPGDHASEADTASLADSFEDVSASSLASPATERMISMDFERARALRGNGIPPKLPQRPTSNSSGFSTPSSARSSMKSPPPVPPSRSSQTIRGGSSTPRSIPGSPVIHPTSTNYVTPIPTTYAVRRPPPLPPSRASDRSSVQSNATTFSISSASTQSHRPLSRTNTLTSISSTNSSSRVIQVKRPTPVPAAARKRYEAVFNGNVIQRRRAEKRQRKLTLMKLQGNGEENSNGLLSPNEFRGRRAAGWRGLSVDLITGDPDSVAQQLEEQNKQKKKEQEDVEQVNEFVDKDERLEGVVVKLIWKRSGLDKKRLAEIWCAPRSLRV</sequence>
<reference evidence="2 3" key="1">
    <citation type="journal article" date="2010" name="Proc. Natl. Acad. Sci. U.S.A.">
        <title>Insights into evolution of multicellular fungi from the assembled chromosomes of the mushroom Coprinopsis cinerea (Coprinus cinereus).</title>
        <authorList>
            <person name="Stajich J.E."/>
            <person name="Wilke S.K."/>
            <person name="Ahren D."/>
            <person name="Au C.H."/>
            <person name="Birren B.W."/>
            <person name="Borodovsky M."/>
            <person name="Burns C."/>
            <person name="Canback B."/>
            <person name="Casselton L.A."/>
            <person name="Cheng C.K."/>
            <person name="Deng J."/>
            <person name="Dietrich F.S."/>
            <person name="Fargo D.C."/>
            <person name="Farman M.L."/>
            <person name="Gathman A.C."/>
            <person name="Goldberg J."/>
            <person name="Guigo R."/>
            <person name="Hoegger P.J."/>
            <person name="Hooker J.B."/>
            <person name="Huggins A."/>
            <person name="James T.Y."/>
            <person name="Kamada T."/>
            <person name="Kilaru S."/>
            <person name="Kodira C."/>
            <person name="Kues U."/>
            <person name="Kupfer D."/>
            <person name="Kwan H.S."/>
            <person name="Lomsadze A."/>
            <person name="Li W."/>
            <person name="Lilly W.W."/>
            <person name="Ma L.J."/>
            <person name="Mackey A.J."/>
            <person name="Manning G."/>
            <person name="Martin F."/>
            <person name="Muraguchi H."/>
            <person name="Natvig D.O."/>
            <person name="Palmerini H."/>
            <person name="Ramesh M.A."/>
            <person name="Rehmeyer C.J."/>
            <person name="Roe B.A."/>
            <person name="Shenoy N."/>
            <person name="Stanke M."/>
            <person name="Ter-Hovhannisyan V."/>
            <person name="Tunlid A."/>
            <person name="Velagapudi R."/>
            <person name="Vision T.J."/>
            <person name="Zeng Q."/>
            <person name="Zolan M.E."/>
            <person name="Pukkila P.J."/>
        </authorList>
    </citation>
    <scope>NUCLEOTIDE SEQUENCE [LARGE SCALE GENOMIC DNA]</scope>
    <source>
        <strain evidence="3">Okayama-7 / 130 / ATCC MYA-4618 / FGSC 9003</strain>
    </source>
</reference>
<comment type="caution">
    <text evidence="2">The sequence shown here is derived from an EMBL/GenBank/DDBJ whole genome shotgun (WGS) entry which is preliminary data.</text>
</comment>
<feature type="region of interest" description="Disordered" evidence="1">
    <location>
        <begin position="317"/>
        <end position="452"/>
    </location>
</feature>
<feature type="compositionally biased region" description="Polar residues" evidence="1">
    <location>
        <begin position="68"/>
        <end position="77"/>
    </location>
</feature>
<feature type="region of interest" description="Disordered" evidence="1">
    <location>
        <begin position="125"/>
        <end position="242"/>
    </location>
</feature>
<dbReference type="OMA" id="TVDHTYP"/>
<feature type="compositionally biased region" description="Polar residues" evidence="1">
    <location>
        <begin position="228"/>
        <end position="242"/>
    </location>
</feature>
<accession>D6RKM7</accession>
<feature type="compositionally biased region" description="Polar residues" evidence="1">
    <location>
        <begin position="359"/>
        <end position="369"/>
    </location>
</feature>
<feature type="compositionally biased region" description="Low complexity" evidence="1">
    <location>
        <begin position="432"/>
        <end position="448"/>
    </location>
</feature>
<protein>
    <submittedName>
        <fullName evidence="2">Uncharacterized protein</fullName>
    </submittedName>
</protein>
<feature type="region of interest" description="Disordered" evidence="1">
    <location>
        <begin position="15"/>
        <end position="50"/>
    </location>
</feature>
<dbReference type="eggNOG" id="ENOG502QQXV">
    <property type="taxonomic scope" value="Eukaryota"/>
</dbReference>
<feature type="compositionally biased region" description="Low complexity" evidence="1">
    <location>
        <begin position="38"/>
        <end position="50"/>
    </location>
</feature>